<dbReference type="STRING" id="1123303.GCA_000372425_01302"/>
<evidence type="ECO:0000313" key="2">
    <source>
        <dbReference type="EMBL" id="SQF41104.1"/>
    </source>
</evidence>
<dbReference type="OrthoDB" id="2136316at2"/>
<feature type="domain" description="HTH LytTR-type" evidence="1">
    <location>
        <begin position="47"/>
        <end position="151"/>
    </location>
</feature>
<dbReference type="KEGG" id="sfer:NCTC12278_01702"/>
<dbReference type="SMART" id="SM00850">
    <property type="entry name" value="LytTR"/>
    <property type="match status" value="1"/>
</dbReference>
<proteinExistence type="predicted"/>
<evidence type="ECO:0000259" key="1">
    <source>
        <dbReference type="PROSITE" id="PS50930"/>
    </source>
</evidence>
<dbReference type="PANTHER" id="PTHR37299:SF1">
    <property type="entry name" value="STAGE 0 SPORULATION PROTEIN A HOMOLOG"/>
    <property type="match status" value="1"/>
</dbReference>
<dbReference type="GO" id="GO:0000156">
    <property type="term" value="F:phosphorelay response regulator activity"/>
    <property type="evidence" value="ECO:0007669"/>
    <property type="project" value="InterPro"/>
</dbReference>
<evidence type="ECO:0000313" key="3">
    <source>
        <dbReference type="Proteomes" id="UP000249495"/>
    </source>
</evidence>
<dbReference type="AlphaFoldDB" id="A0A2X3VIH7"/>
<dbReference type="Pfam" id="PF04397">
    <property type="entry name" value="LytTR"/>
    <property type="match status" value="1"/>
</dbReference>
<dbReference type="Proteomes" id="UP000249495">
    <property type="component" value="Chromosome 1"/>
</dbReference>
<dbReference type="Gene3D" id="2.40.50.1020">
    <property type="entry name" value="LytTr DNA-binding domain"/>
    <property type="match status" value="1"/>
</dbReference>
<protein>
    <submittedName>
        <fullName evidence="2">LytTr family transcriptional regulator</fullName>
    </submittedName>
</protein>
<dbReference type="PROSITE" id="PS50930">
    <property type="entry name" value="HTH_LYTTR"/>
    <property type="match status" value="1"/>
</dbReference>
<sequence>MRYDFKEDPTLTDGEIEVLVKSQTLNRPTQQFLDYLNQYQQETQTVLPVKTKDRIEMIRTEDLILVDVEGANLLLDTTKGRLVTSERLYKFMERLGNPDFIQVSRHAVININHLEALENSFSGNMLAILTGRIKTDVSRRYLSHLEKRLGL</sequence>
<dbReference type="RefSeq" id="WP_018030625.1">
    <property type="nucleotide sequence ID" value="NZ_CAMCCF010000004.1"/>
</dbReference>
<dbReference type="GO" id="GO:0003677">
    <property type="term" value="F:DNA binding"/>
    <property type="evidence" value="ECO:0007669"/>
    <property type="project" value="InterPro"/>
</dbReference>
<reference evidence="2 3" key="1">
    <citation type="submission" date="2018-06" db="EMBL/GenBank/DDBJ databases">
        <authorList>
            <consortium name="Pathogen Informatics"/>
            <person name="Doyle S."/>
        </authorList>
    </citation>
    <scope>NUCLEOTIDE SEQUENCE [LARGE SCALE GENOMIC DNA]</scope>
    <source>
        <strain evidence="2 3">NCTC12278</strain>
    </source>
</reference>
<dbReference type="PANTHER" id="PTHR37299">
    <property type="entry name" value="TRANSCRIPTIONAL REGULATOR-RELATED"/>
    <property type="match status" value="1"/>
</dbReference>
<keyword evidence="3" id="KW-1185">Reference proteome</keyword>
<name>A0A2X3VIH7_9STRE</name>
<accession>A0A2X3VIH7</accession>
<dbReference type="InterPro" id="IPR007492">
    <property type="entry name" value="LytTR_DNA-bd_dom"/>
</dbReference>
<dbReference type="InterPro" id="IPR046947">
    <property type="entry name" value="LytR-like"/>
</dbReference>
<gene>
    <name evidence="2" type="primary">lytR_2</name>
    <name evidence="2" type="ORF">NCTC12278_01702</name>
</gene>
<organism evidence="2 3">
    <name type="scientific">Streptococcus ferus</name>
    <dbReference type="NCBI Taxonomy" id="1345"/>
    <lineage>
        <taxon>Bacteria</taxon>
        <taxon>Bacillati</taxon>
        <taxon>Bacillota</taxon>
        <taxon>Bacilli</taxon>
        <taxon>Lactobacillales</taxon>
        <taxon>Streptococcaceae</taxon>
        <taxon>Streptococcus</taxon>
    </lineage>
</organism>
<dbReference type="EMBL" id="LS483343">
    <property type="protein sequence ID" value="SQF41104.1"/>
    <property type="molecule type" value="Genomic_DNA"/>
</dbReference>